<evidence type="ECO:0000313" key="2">
    <source>
        <dbReference type="Proteomes" id="UP000005463"/>
    </source>
</evidence>
<reference evidence="1 2" key="1">
    <citation type="submission" date="2008-03" db="EMBL/GenBank/DDBJ databases">
        <title>Sequencing of the draft genome and assembly of Burkholderia ambifaria IOP40-10.</title>
        <authorList>
            <consortium name="US DOE Joint Genome Institute (JGI-PGF)"/>
            <person name="Copeland A."/>
            <person name="Lucas S."/>
            <person name="Lapidus A."/>
            <person name="Glavina del Rio T."/>
            <person name="Dalin E."/>
            <person name="Tice H."/>
            <person name="Bruce D."/>
            <person name="Goodwin L."/>
            <person name="Pitluck S."/>
            <person name="Larimer F."/>
            <person name="Land M.L."/>
            <person name="Hauser L."/>
            <person name="Tiedje J."/>
            <person name="Richardson P."/>
        </authorList>
    </citation>
    <scope>NUCLEOTIDE SEQUENCE [LARGE SCALE GENOMIC DNA]</scope>
    <source>
        <strain evidence="1 2">IOP40-10</strain>
    </source>
</reference>
<comment type="caution">
    <text evidence="1">The sequence shown here is derived from an EMBL/GenBank/DDBJ whole genome shotgun (WGS) entry which is preliminary data.</text>
</comment>
<evidence type="ECO:0000313" key="1">
    <source>
        <dbReference type="EMBL" id="EDT03203.1"/>
    </source>
</evidence>
<name>B1FGX8_9BURK</name>
<proteinExistence type="predicted"/>
<dbReference type="Proteomes" id="UP000005463">
    <property type="component" value="Unassembled WGS sequence"/>
</dbReference>
<protein>
    <submittedName>
        <fullName evidence="1">Uncharacterized protein</fullName>
    </submittedName>
</protein>
<sequence length="31" mass="3356">MTGEKRASRAQDFAGAGQTPDVWLRATAYCP</sequence>
<accession>B1FGX8</accession>
<dbReference type="EMBL" id="ABLC01000080">
    <property type="protein sequence ID" value="EDT03203.1"/>
    <property type="molecule type" value="Genomic_DNA"/>
</dbReference>
<organism evidence="1 2">
    <name type="scientific">Burkholderia ambifaria IOP40-10</name>
    <dbReference type="NCBI Taxonomy" id="396596"/>
    <lineage>
        <taxon>Bacteria</taxon>
        <taxon>Pseudomonadati</taxon>
        <taxon>Pseudomonadota</taxon>
        <taxon>Betaproteobacteria</taxon>
        <taxon>Burkholderiales</taxon>
        <taxon>Burkholderiaceae</taxon>
        <taxon>Burkholderia</taxon>
        <taxon>Burkholderia cepacia complex</taxon>
    </lineage>
</organism>
<gene>
    <name evidence="1" type="ORF">BamIOP4010DRAFT_3288</name>
</gene>
<dbReference type="AlphaFoldDB" id="B1FGX8"/>